<feature type="compositionally biased region" description="Basic and acidic residues" evidence="1">
    <location>
        <begin position="162"/>
        <end position="180"/>
    </location>
</feature>
<feature type="region of interest" description="Disordered" evidence="1">
    <location>
        <begin position="160"/>
        <end position="216"/>
    </location>
</feature>
<reference evidence="2" key="1">
    <citation type="journal article" date="2020" name="Cell">
        <title>Large-Scale Comparative Analyses of Tick Genomes Elucidate Their Genetic Diversity and Vector Capacities.</title>
        <authorList>
            <consortium name="Tick Genome and Microbiome Consortium (TIGMIC)"/>
            <person name="Jia N."/>
            <person name="Wang J."/>
            <person name="Shi W."/>
            <person name="Du L."/>
            <person name="Sun Y."/>
            <person name="Zhan W."/>
            <person name="Jiang J.F."/>
            <person name="Wang Q."/>
            <person name="Zhang B."/>
            <person name="Ji P."/>
            <person name="Bell-Sakyi L."/>
            <person name="Cui X.M."/>
            <person name="Yuan T.T."/>
            <person name="Jiang B.G."/>
            <person name="Yang W.F."/>
            <person name="Lam T.T."/>
            <person name="Chang Q.C."/>
            <person name="Ding S.J."/>
            <person name="Wang X.J."/>
            <person name="Zhu J.G."/>
            <person name="Ruan X.D."/>
            <person name="Zhao L."/>
            <person name="Wei J.T."/>
            <person name="Ye R.Z."/>
            <person name="Que T.C."/>
            <person name="Du C.H."/>
            <person name="Zhou Y.H."/>
            <person name="Cheng J.X."/>
            <person name="Dai P.F."/>
            <person name="Guo W.B."/>
            <person name="Han X.H."/>
            <person name="Huang E.J."/>
            <person name="Li L.F."/>
            <person name="Wei W."/>
            <person name="Gao Y.C."/>
            <person name="Liu J.Z."/>
            <person name="Shao H.Z."/>
            <person name="Wang X."/>
            <person name="Wang C.C."/>
            <person name="Yang T.C."/>
            <person name="Huo Q.B."/>
            <person name="Li W."/>
            <person name="Chen H.Y."/>
            <person name="Chen S.E."/>
            <person name="Zhou L.G."/>
            <person name="Ni X.B."/>
            <person name="Tian J.H."/>
            <person name="Sheng Y."/>
            <person name="Liu T."/>
            <person name="Pan Y.S."/>
            <person name="Xia L.Y."/>
            <person name="Li J."/>
            <person name="Zhao F."/>
            <person name="Cao W.C."/>
        </authorList>
    </citation>
    <scope>NUCLEOTIDE SEQUENCE</scope>
    <source>
        <strain evidence="2">Rsan-2018</strain>
    </source>
</reference>
<dbReference type="EMBL" id="JABSTV010001245">
    <property type="protein sequence ID" value="KAH7984202.1"/>
    <property type="molecule type" value="Genomic_DNA"/>
</dbReference>
<evidence type="ECO:0000313" key="3">
    <source>
        <dbReference type="Proteomes" id="UP000821837"/>
    </source>
</evidence>
<comment type="caution">
    <text evidence="2">The sequence shown here is derived from an EMBL/GenBank/DDBJ whole genome shotgun (WGS) entry which is preliminary data.</text>
</comment>
<proteinExistence type="predicted"/>
<dbReference type="Proteomes" id="UP000821837">
    <property type="component" value="Chromosome 1"/>
</dbReference>
<evidence type="ECO:0000256" key="1">
    <source>
        <dbReference type="SAM" id="MobiDB-lite"/>
    </source>
</evidence>
<accession>A0A9D4TB66</accession>
<sequence>MQSLLMRHLMENEIHTVHRGAFADLTSMERLSTRSTSTKCPPPHSTCKGVIRGIAPSNGPEELDRKVVDSKNPLGLEPKRIKNAGAVVVVFDGYKVPNYVTYSGTLVMYETVFRRCGVANPDGEYKRDPKGRLCDERHLTTAKECKERFQTPYLVRCRCGKRSGDNRSKSPAFAKDDRQFPAHASRSGACGSSISRSPSPPFGSRANKHKRKSSLTWAIRPVAAAKQDPLGAHATRCQSKLGTSR</sequence>
<dbReference type="AlphaFoldDB" id="A0A9D4TB66"/>
<protein>
    <submittedName>
        <fullName evidence="2">Uncharacterized protein</fullName>
    </submittedName>
</protein>
<reference evidence="2" key="2">
    <citation type="submission" date="2021-09" db="EMBL/GenBank/DDBJ databases">
        <authorList>
            <person name="Jia N."/>
            <person name="Wang J."/>
            <person name="Shi W."/>
            <person name="Du L."/>
            <person name="Sun Y."/>
            <person name="Zhan W."/>
            <person name="Jiang J."/>
            <person name="Wang Q."/>
            <person name="Zhang B."/>
            <person name="Ji P."/>
            <person name="Sakyi L.B."/>
            <person name="Cui X."/>
            <person name="Yuan T."/>
            <person name="Jiang B."/>
            <person name="Yang W."/>
            <person name="Lam T.T.-Y."/>
            <person name="Chang Q."/>
            <person name="Ding S."/>
            <person name="Wang X."/>
            <person name="Zhu J."/>
            <person name="Ruan X."/>
            <person name="Zhao L."/>
            <person name="Wei J."/>
            <person name="Que T."/>
            <person name="Du C."/>
            <person name="Cheng J."/>
            <person name="Dai P."/>
            <person name="Han X."/>
            <person name="Huang E."/>
            <person name="Gao Y."/>
            <person name="Liu J."/>
            <person name="Shao H."/>
            <person name="Ye R."/>
            <person name="Li L."/>
            <person name="Wei W."/>
            <person name="Wang X."/>
            <person name="Wang C."/>
            <person name="Huo Q."/>
            <person name="Li W."/>
            <person name="Guo W."/>
            <person name="Chen H."/>
            <person name="Chen S."/>
            <person name="Zhou L."/>
            <person name="Zhou L."/>
            <person name="Ni X."/>
            <person name="Tian J."/>
            <person name="Zhou Y."/>
            <person name="Sheng Y."/>
            <person name="Liu T."/>
            <person name="Pan Y."/>
            <person name="Xia L."/>
            <person name="Li J."/>
            <person name="Zhao F."/>
            <person name="Cao W."/>
        </authorList>
    </citation>
    <scope>NUCLEOTIDE SEQUENCE</scope>
    <source>
        <strain evidence="2">Rsan-2018</strain>
        <tissue evidence="2">Larvae</tissue>
    </source>
</reference>
<keyword evidence="3" id="KW-1185">Reference proteome</keyword>
<evidence type="ECO:0000313" key="2">
    <source>
        <dbReference type="EMBL" id="KAH7984202.1"/>
    </source>
</evidence>
<gene>
    <name evidence="2" type="ORF">HPB52_017969</name>
</gene>
<organism evidence="2 3">
    <name type="scientific">Rhipicephalus sanguineus</name>
    <name type="common">Brown dog tick</name>
    <name type="synonym">Ixodes sanguineus</name>
    <dbReference type="NCBI Taxonomy" id="34632"/>
    <lineage>
        <taxon>Eukaryota</taxon>
        <taxon>Metazoa</taxon>
        <taxon>Ecdysozoa</taxon>
        <taxon>Arthropoda</taxon>
        <taxon>Chelicerata</taxon>
        <taxon>Arachnida</taxon>
        <taxon>Acari</taxon>
        <taxon>Parasitiformes</taxon>
        <taxon>Ixodida</taxon>
        <taxon>Ixodoidea</taxon>
        <taxon>Ixodidae</taxon>
        <taxon>Rhipicephalinae</taxon>
        <taxon>Rhipicephalus</taxon>
        <taxon>Rhipicephalus</taxon>
    </lineage>
</organism>
<name>A0A9D4TB66_RHISA</name>